<dbReference type="InterPro" id="IPR011010">
    <property type="entry name" value="DNA_brk_join_enz"/>
</dbReference>
<dbReference type="AlphaFoldDB" id="E6PXP8"/>
<dbReference type="PANTHER" id="PTHR30349">
    <property type="entry name" value="PHAGE INTEGRASE-RELATED"/>
    <property type="match status" value="1"/>
</dbReference>
<dbReference type="InterPro" id="IPR013762">
    <property type="entry name" value="Integrase-like_cat_sf"/>
</dbReference>
<dbReference type="GO" id="GO:0006310">
    <property type="term" value="P:DNA recombination"/>
    <property type="evidence" value="ECO:0007669"/>
    <property type="project" value="UniProtKB-KW"/>
</dbReference>
<dbReference type="PANTHER" id="PTHR30349:SF64">
    <property type="entry name" value="PROPHAGE INTEGRASE INTD-RELATED"/>
    <property type="match status" value="1"/>
</dbReference>
<dbReference type="InterPro" id="IPR002104">
    <property type="entry name" value="Integrase_catalytic"/>
</dbReference>
<protein>
    <submittedName>
        <fullName evidence="3">Phage integrase</fullName>
    </submittedName>
</protein>
<name>E6PXP8_9ZZZZ</name>
<feature type="domain" description="Tyr recombinase" evidence="2">
    <location>
        <begin position="98"/>
        <end position="300"/>
    </location>
</feature>
<dbReference type="PROSITE" id="PS51898">
    <property type="entry name" value="TYR_RECOMBINASE"/>
    <property type="match status" value="1"/>
</dbReference>
<evidence type="ECO:0000256" key="1">
    <source>
        <dbReference type="ARBA" id="ARBA00023172"/>
    </source>
</evidence>
<dbReference type="InterPro" id="IPR050090">
    <property type="entry name" value="Tyrosine_recombinase_XerCD"/>
</dbReference>
<dbReference type="GO" id="GO:0015074">
    <property type="term" value="P:DNA integration"/>
    <property type="evidence" value="ECO:0007669"/>
    <property type="project" value="InterPro"/>
</dbReference>
<dbReference type="Gene3D" id="1.10.443.10">
    <property type="entry name" value="Intergrase catalytic core"/>
    <property type="match status" value="1"/>
</dbReference>
<dbReference type="EMBL" id="CABN01000044">
    <property type="protein sequence ID" value="CBH99707.1"/>
    <property type="molecule type" value="Genomic_DNA"/>
</dbReference>
<gene>
    <name evidence="3" type="ORF">CARN3_0652</name>
</gene>
<reference evidence="3" key="1">
    <citation type="submission" date="2009-10" db="EMBL/GenBank/DDBJ databases">
        <title>Diversity of trophic interactions inside an arsenic-rich microbial ecosystem.</title>
        <authorList>
            <person name="Bertin P.N."/>
            <person name="Heinrich-Salmeron A."/>
            <person name="Pelletier E."/>
            <person name="Goulhen-Chollet F."/>
            <person name="Arsene-Ploetze F."/>
            <person name="Gallien S."/>
            <person name="Calteau A."/>
            <person name="Vallenet D."/>
            <person name="Casiot C."/>
            <person name="Chane-Woon-Ming B."/>
            <person name="Giloteaux L."/>
            <person name="Barakat M."/>
            <person name="Bonnefoy V."/>
            <person name="Bruneel O."/>
            <person name="Chandler M."/>
            <person name="Cleiss J."/>
            <person name="Duran R."/>
            <person name="Elbaz-Poulichet F."/>
            <person name="Fonknechten N."/>
            <person name="Lauga B."/>
            <person name="Mornico D."/>
            <person name="Ortet P."/>
            <person name="Schaeffer C."/>
            <person name="Siguier P."/>
            <person name="Alexander Thil Smith A."/>
            <person name="Van Dorsselaer A."/>
            <person name="Weissenbach J."/>
            <person name="Medigue C."/>
            <person name="Le Paslier D."/>
        </authorList>
    </citation>
    <scope>NUCLEOTIDE SEQUENCE</scope>
</reference>
<dbReference type="SUPFAM" id="SSF56349">
    <property type="entry name" value="DNA breaking-rejoining enzymes"/>
    <property type="match status" value="1"/>
</dbReference>
<sequence>MTLSQVVVPYIAYKRSLGKDFKSKAATLRAFVKSVGDRDIRRVNPCSVRRFLDGSGPVTASWFYKYQTLATFYRYAQAHHYVLNSPLPRSKPQSPEKFQPYIYTNDDMRKLIDAADSRHRYTWFLTPNTIRTLLLLLYGTGLRISEALRLNIEDFDRNSGVLTVRETKFYKSRLVPVGSDLRRVLEAYINQQWPSVHHTEKTPLLGTVKLQRITRNTAEEVFKKLREEAGVHRPREARYQPRLHDFRHSFALVRIVTWYREGKNVQRLLPHLTTYLGHGSIQDTAHYLTMATELLTEASLCFERYARPEVSLD</sequence>
<accession>E6PXP8</accession>
<evidence type="ECO:0000259" key="2">
    <source>
        <dbReference type="PROSITE" id="PS51898"/>
    </source>
</evidence>
<keyword evidence="1" id="KW-0233">DNA recombination</keyword>
<proteinExistence type="predicted"/>
<comment type="caution">
    <text evidence="3">The sequence shown here is derived from an EMBL/GenBank/DDBJ whole genome shotgun (WGS) entry which is preliminary data.</text>
</comment>
<organism evidence="3">
    <name type="scientific">mine drainage metagenome</name>
    <dbReference type="NCBI Taxonomy" id="410659"/>
    <lineage>
        <taxon>unclassified sequences</taxon>
        <taxon>metagenomes</taxon>
        <taxon>ecological metagenomes</taxon>
    </lineage>
</organism>
<evidence type="ECO:0000313" key="3">
    <source>
        <dbReference type="EMBL" id="CBH99707.1"/>
    </source>
</evidence>
<dbReference type="Pfam" id="PF00589">
    <property type="entry name" value="Phage_integrase"/>
    <property type="match status" value="1"/>
</dbReference>
<dbReference type="GO" id="GO:0003677">
    <property type="term" value="F:DNA binding"/>
    <property type="evidence" value="ECO:0007669"/>
    <property type="project" value="InterPro"/>
</dbReference>